<reference evidence="1" key="1">
    <citation type="journal article" date="2021" name="Proc. Natl. Acad. Sci. U.S.A.">
        <title>A Catalog of Tens of Thousands of Viruses from Human Metagenomes Reveals Hidden Associations with Chronic Diseases.</title>
        <authorList>
            <person name="Tisza M.J."/>
            <person name="Buck C.B."/>
        </authorList>
    </citation>
    <scope>NUCLEOTIDE SEQUENCE</scope>
    <source>
        <strain evidence="1">CtiJm4</strain>
    </source>
</reference>
<proteinExistence type="predicted"/>
<name>A0A8S5T0R8_9CAUD</name>
<protein>
    <submittedName>
        <fullName evidence="1">Uncharacterized protein</fullName>
    </submittedName>
</protein>
<organism evidence="1">
    <name type="scientific">Siphoviridae sp. ctiJm4</name>
    <dbReference type="NCBI Taxonomy" id="2827916"/>
    <lineage>
        <taxon>Viruses</taxon>
        <taxon>Duplodnaviria</taxon>
        <taxon>Heunggongvirae</taxon>
        <taxon>Uroviricota</taxon>
        <taxon>Caudoviricetes</taxon>
    </lineage>
</organism>
<sequence length="96" mass="10931">MQFNKVNNPIYTTITHFTQQEDNSISAKYVVGTGEDKDGQIVNFIAMCESYKYIPANKALELINAPLTQDDLGKAPQEIMLDRIYKYLKEANEIVI</sequence>
<accession>A0A8S5T0R8</accession>
<evidence type="ECO:0000313" key="1">
    <source>
        <dbReference type="EMBL" id="DAF56925.1"/>
    </source>
</evidence>
<dbReference type="EMBL" id="BK032724">
    <property type="protein sequence ID" value="DAF56925.1"/>
    <property type="molecule type" value="Genomic_DNA"/>
</dbReference>